<dbReference type="PROSITE" id="PS51257">
    <property type="entry name" value="PROKAR_LIPOPROTEIN"/>
    <property type="match status" value="1"/>
</dbReference>
<feature type="compositionally biased region" description="Polar residues" evidence="1">
    <location>
        <begin position="65"/>
        <end position="76"/>
    </location>
</feature>
<feature type="compositionally biased region" description="Acidic residues" evidence="1">
    <location>
        <begin position="162"/>
        <end position="175"/>
    </location>
</feature>
<dbReference type="RefSeq" id="WP_132323178.1">
    <property type="nucleotide sequence ID" value="NZ_FWZT01000021.1"/>
</dbReference>
<sequence>MKRLVNLSIWILLAACGTDEPTAVTDQRIEKLMSPTPGDTDESGGTGSSGNREPDAIVVVEEGSVITTNDDSNVQIEASRDRRNQDDQELTLNDQEVERDTSDWSDSQEEEELGEEFQSSPNNSPDQNMSSEKVHAESDPTGTSEDRSSEQEQESNVAENTENFEEVNPNEEQTENSDTGSSNTEQDYGSEKEPISAKNLEDYYEDLTPEQQEDLEKIEREIESRGAWDLRYVALSGLKAKVALIKFLLKGWFKGELKELIRSGNIELRVIYKDPASTRLVSEIVELSATGYGFKFKARRSGLYVFTANY</sequence>
<feature type="compositionally biased region" description="Polar residues" evidence="1">
    <location>
        <begin position="117"/>
        <end position="131"/>
    </location>
</feature>
<organism evidence="2 3">
    <name type="scientific">Pseudobacteriovorax antillogorgiicola</name>
    <dbReference type="NCBI Taxonomy" id="1513793"/>
    <lineage>
        <taxon>Bacteria</taxon>
        <taxon>Pseudomonadati</taxon>
        <taxon>Bdellovibrionota</taxon>
        <taxon>Oligoflexia</taxon>
        <taxon>Oligoflexales</taxon>
        <taxon>Pseudobacteriovoracaceae</taxon>
        <taxon>Pseudobacteriovorax</taxon>
    </lineage>
</organism>
<accession>A0A1Y6CM09</accession>
<name>A0A1Y6CM09_9BACT</name>
<dbReference type="EMBL" id="FWZT01000021">
    <property type="protein sequence ID" value="SMF62725.1"/>
    <property type="molecule type" value="Genomic_DNA"/>
</dbReference>
<protein>
    <submittedName>
        <fullName evidence="2">Uncharacterized protein</fullName>
    </submittedName>
</protein>
<keyword evidence="3" id="KW-1185">Reference proteome</keyword>
<feature type="region of interest" description="Disordered" evidence="1">
    <location>
        <begin position="27"/>
        <end position="193"/>
    </location>
</feature>
<evidence type="ECO:0000256" key="1">
    <source>
        <dbReference type="SAM" id="MobiDB-lite"/>
    </source>
</evidence>
<gene>
    <name evidence="2" type="ORF">SAMN06296036_12187</name>
</gene>
<dbReference type="Proteomes" id="UP000192907">
    <property type="component" value="Unassembled WGS sequence"/>
</dbReference>
<feature type="compositionally biased region" description="Basic and acidic residues" evidence="1">
    <location>
        <begin position="132"/>
        <end position="150"/>
    </location>
</feature>
<reference evidence="3" key="1">
    <citation type="submission" date="2017-04" db="EMBL/GenBank/DDBJ databases">
        <authorList>
            <person name="Varghese N."/>
            <person name="Submissions S."/>
        </authorList>
    </citation>
    <scope>NUCLEOTIDE SEQUENCE [LARGE SCALE GENOMIC DNA]</scope>
    <source>
        <strain evidence="3">RKEM611</strain>
    </source>
</reference>
<evidence type="ECO:0000313" key="3">
    <source>
        <dbReference type="Proteomes" id="UP000192907"/>
    </source>
</evidence>
<dbReference type="AlphaFoldDB" id="A0A1Y6CM09"/>
<feature type="compositionally biased region" description="Polar residues" evidence="1">
    <location>
        <begin position="176"/>
        <end position="187"/>
    </location>
</feature>
<proteinExistence type="predicted"/>
<feature type="compositionally biased region" description="Acidic residues" evidence="1">
    <location>
        <begin position="106"/>
        <end position="115"/>
    </location>
</feature>
<evidence type="ECO:0000313" key="2">
    <source>
        <dbReference type="EMBL" id="SMF62725.1"/>
    </source>
</evidence>